<dbReference type="Pfam" id="PF00528">
    <property type="entry name" value="BPD_transp_1"/>
    <property type="match status" value="1"/>
</dbReference>
<feature type="transmembrane region" description="Helical" evidence="7">
    <location>
        <begin position="216"/>
        <end position="236"/>
    </location>
</feature>
<organism evidence="9 10">
    <name type="scientific">Rhodoglobus vestalii</name>
    <dbReference type="NCBI Taxonomy" id="193384"/>
    <lineage>
        <taxon>Bacteria</taxon>
        <taxon>Bacillati</taxon>
        <taxon>Actinomycetota</taxon>
        <taxon>Actinomycetes</taxon>
        <taxon>Micrococcales</taxon>
        <taxon>Microbacteriaceae</taxon>
        <taxon>Rhodoglobus</taxon>
    </lineage>
</organism>
<dbReference type="InterPro" id="IPR035906">
    <property type="entry name" value="MetI-like_sf"/>
</dbReference>
<dbReference type="SUPFAM" id="SSF161098">
    <property type="entry name" value="MetI-like"/>
    <property type="match status" value="1"/>
</dbReference>
<proteinExistence type="inferred from homology"/>
<keyword evidence="10" id="KW-1185">Reference proteome</keyword>
<comment type="similarity">
    <text evidence="7">Belongs to the binding-protein-dependent transport system permease family.</text>
</comment>
<comment type="caution">
    <text evidence="9">The sequence shown here is derived from an EMBL/GenBank/DDBJ whole genome shotgun (WGS) entry which is preliminary data.</text>
</comment>
<dbReference type="OrthoDB" id="9808005at2"/>
<dbReference type="PROSITE" id="PS50928">
    <property type="entry name" value="ABC_TM1"/>
    <property type="match status" value="1"/>
</dbReference>
<feature type="transmembrane region" description="Helical" evidence="7">
    <location>
        <begin position="134"/>
        <end position="158"/>
    </location>
</feature>
<evidence type="ECO:0000256" key="3">
    <source>
        <dbReference type="ARBA" id="ARBA00022475"/>
    </source>
</evidence>
<evidence type="ECO:0000313" key="9">
    <source>
        <dbReference type="EMBL" id="TQO20838.1"/>
    </source>
</evidence>
<dbReference type="RefSeq" id="WP_141991091.1">
    <property type="nucleotide sequence ID" value="NZ_VFRA01000001.1"/>
</dbReference>
<keyword evidence="6 7" id="KW-0472">Membrane</keyword>
<dbReference type="PANTHER" id="PTHR30043">
    <property type="entry name" value="PHOSPHONATES TRANSPORT SYSTEM PERMEASE PROTEIN"/>
    <property type="match status" value="1"/>
</dbReference>
<accession>A0A8H2K8J3</accession>
<keyword evidence="4 7" id="KW-0812">Transmembrane</keyword>
<comment type="subcellular location">
    <subcellularLocation>
        <location evidence="1 7">Cell membrane</location>
        <topology evidence="1 7">Multi-pass membrane protein</topology>
    </subcellularLocation>
</comment>
<dbReference type="GO" id="GO:0005886">
    <property type="term" value="C:plasma membrane"/>
    <property type="evidence" value="ECO:0007669"/>
    <property type="project" value="UniProtKB-SubCell"/>
</dbReference>
<keyword evidence="2 7" id="KW-0813">Transport</keyword>
<dbReference type="NCBIfam" id="TIGR01097">
    <property type="entry name" value="PhnE"/>
    <property type="match status" value="1"/>
</dbReference>
<evidence type="ECO:0000313" key="10">
    <source>
        <dbReference type="Proteomes" id="UP000316560"/>
    </source>
</evidence>
<feature type="transmembrane region" description="Helical" evidence="7">
    <location>
        <begin position="248"/>
        <end position="269"/>
    </location>
</feature>
<sequence length="286" mass="30388">MTGTARRGTVRPTQPSKLRYTLAQLTVLAIIIVCVVVVDARWGRLIEAPPLALHYGGLMASGVVQDPFTVPYNEYWLVALELMIESLHMAWIGTLIGAALSFPLGFLAASNVAPAPVVFAVRQVLNVIRAIPELIFAIAIMMPIFGLGPLAGALAIGVGSVGTLGKLTSEVIEGVDPGPVDAVRSTGSRQVQVLRWGVLPQILPEVVAFWLYRFEINIRASAILGVLGAGGVGALLSQLFDRRLWDRIGITLVVIIVVTIIVDQVSGAIRHRIISGAPPTQGSAIV</sequence>
<evidence type="ECO:0000259" key="8">
    <source>
        <dbReference type="PROSITE" id="PS50928"/>
    </source>
</evidence>
<keyword evidence="5 7" id="KW-1133">Transmembrane helix</keyword>
<dbReference type="InterPro" id="IPR000515">
    <property type="entry name" value="MetI-like"/>
</dbReference>
<keyword evidence="3" id="KW-1003">Cell membrane</keyword>
<dbReference type="EMBL" id="VFRA01000001">
    <property type="protein sequence ID" value="TQO20838.1"/>
    <property type="molecule type" value="Genomic_DNA"/>
</dbReference>
<dbReference type="InterPro" id="IPR005769">
    <property type="entry name" value="PhnE/PtxC"/>
</dbReference>
<feature type="domain" description="ABC transmembrane type-1" evidence="8">
    <location>
        <begin position="83"/>
        <end position="266"/>
    </location>
</feature>
<dbReference type="Gene3D" id="1.10.3720.10">
    <property type="entry name" value="MetI-like"/>
    <property type="match status" value="1"/>
</dbReference>
<dbReference type="AlphaFoldDB" id="A0A8H2K8J3"/>
<evidence type="ECO:0000256" key="5">
    <source>
        <dbReference type="ARBA" id="ARBA00022989"/>
    </source>
</evidence>
<evidence type="ECO:0000256" key="2">
    <source>
        <dbReference type="ARBA" id="ARBA00022448"/>
    </source>
</evidence>
<evidence type="ECO:0000256" key="4">
    <source>
        <dbReference type="ARBA" id="ARBA00022692"/>
    </source>
</evidence>
<protein>
    <submittedName>
        <fullName evidence="9">Phosphonate transport system permease protein</fullName>
    </submittedName>
</protein>
<feature type="transmembrane region" description="Helical" evidence="7">
    <location>
        <begin position="90"/>
        <end position="113"/>
    </location>
</feature>
<evidence type="ECO:0000256" key="6">
    <source>
        <dbReference type="ARBA" id="ARBA00023136"/>
    </source>
</evidence>
<dbReference type="PANTHER" id="PTHR30043:SF1">
    <property type="entry name" value="ABC TRANSPORT SYSTEM PERMEASE PROTEIN P69"/>
    <property type="match status" value="1"/>
</dbReference>
<reference evidence="9 10" key="1">
    <citation type="submission" date="2019-06" db="EMBL/GenBank/DDBJ databases">
        <title>Sequencing the genomes of 1000 actinobacteria strains.</title>
        <authorList>
            <person name="Klenk H.-P."/>
        </authorList>
    </citation>
    <scope>NUCLEOTIDE SEQUENCE [LARGE SCALE GENOMIC DNA]</scope>
    <source>
        <strain evidence="9 10">DSM 21947</strain>
    </source>
</reference>
<evidence type="ECO:0000256" key="1">
    <source>
        <dbReference type="ARBA" id="ARBA00004651"/>
    </source>
</evidence>
<dbReference type="GO" id="GO:0015416">
    <property type="term" value="F:ABC-type phosphonate transporter activity"/>
    <property type="evidence" value="ECO:0007669"/>
    <property type="project" value="InterPro"/>
</dbReference>
<dbReference type="CDD" id="cd06261">
    <property type="entry name" value="TM_PBP2"/>
    <property type="match status" value="1"/>
</dbReference>
<dbReference type="Proteomes" id="UP000316560">
    <property type="component" value="Unassembled WGS sequence"/>
</dbReference>
<evidence type="ECO:0000256" key="7">
    <source>
        <dbReference type="RuleBase" id="RU363032"/>
    </source>
</evidence>
<gene>
    <name evidence="9" type="ORF">FB472_2493</name>
</gene>
<name>A0A8H2K8J3_9MICO</name>
<feature type="transmembrane region" description="Helical" evidence="7">
    <location>
        <begin position="20"/>
        <end position="40"/>
    </location>
</feature>